<organism evidence="9 10">
    <name type="scientific">Rhinocladiella mackenziei CBS 650.93</name>
    <dbReference type="NCBI Taxonomy" id="1442369"/>
    <lineage>
        <taxon>Eukaryota</taxon>
        <taxon>Fungi</taxon>
        <taxon>Dikarya</taxon>
        <taxon>Ascomycota</taxon>
        <taxon>Pezizomycotina</taxon>
        <taxon>Eurotiomycetes</taxon>
        <taxon>Chaetothyriomycetidae</taxon>
        <taxon>Chaetothyriales</taxon>
        <taxon>Herpotrichiellaceae</taxon>
        <taxon>Rhinocladiella</taxon>
    </lineage>
</organism>
<dbReference type="PANTHER" id="PTHR43791">
    <property type="entry name" value="PERMEASE-RELATED"/>
    <property type="match status" value="1"/>
</dbReference>
<evidence type="ECO:0000259" key="7">
    <source>
        <dbReference type="Pfam" id="PF07287"/>
    </source>
</evidence>
<dbReference type="GO" id="GO:0016020">
    <property type="term" value="C:membrane"/>
    <property type="evidence" value="ECO:0007669"/>
    <property type="project" value="UniProtKB-SubCell"/>
</dbReference>
<feature type="transmembrane region" description="Helical" evidence="6">
    <location>
        <begin position="719"/>
        <end position="737"/>
    </location>
</feature>
<dbReference type="Proteomes" id="UP000053617">
    <property type="component" value="Unassembled WGS sequence"/>
</dbReference>
<dbReference type="Pfam" id="PF14330">
    <property type="entry name" value="DUF4387"/>
    <property type="match status" value="1"/>
</dbReference>
<evidence type="ECO:0000256" key="6">
    <source>
        <dbReference type="SAM" id="Phobius"/>
    </source>
</evidence>
<feature type="domain" description="DUF4387" evidence="8">
    <location>
        <begin position="500"/>
        <end position="596"/>
    </location>
</feature>
<evidence type="ECO:0000256" key="3">
    <source>
        <dbReference type="ARBA" id="ARBA00022692"/>
    </source>
</evidence>
<name>A0A0D2FFC6_9EURO</name>
<dbReference type="InterPro" id="IPR025496">
    <property type="entry name" value="DUF4387"/>
</dbReference>
<sequence>MSPSKIKDELRIFTPIGQLGQGWSEQIFWDALESGIDGIIIDGGSTDSGPGRLAQGRTNVPKAGLERDLRNLAKACQVYNVPVLIGSAGGDGENAMVDMCANIIAEAVRDNGYRPMKVISIYSEIPKDHIRQKLKDGLISPCGGAVPELTEHDIATSTRVVAQMGLEPFLQAMRDNPGFDVIVGGRAYDPAPYAAFCLYHGFEDMGVNYAMGKIMECGAQCSIPKSREAIAVVRRDSFDMIPLDPKSRCTTVSVASHFLYEKTRPDVLHGPGGALHLGGTTYEQLDDRSVRVRGAKFQPEPEGEYTVKLEGARNSGYHTIFVGALRDPILLSQLDPWVTTIEASVKEKMAHIKFDLKIHKYGHDGVMGPLEYDRTTVPKEVCICGQVRAPTQDEANQVASMTKFHFTHLPYPGQLATAGNFAWPFTPCEIPMGPLPEFCVYHIMHKSDPLTLFPIKVDDVHGPPKVEQSKAAAKTTAVKSEGSPQKYYLKPEPAEGTCYLADVASVLRSKNSGPYELTLDVMFPDHEIYEKVKKAGILERETVSKLYKVAENDVLASLFFDQAMAYKATIKRPSVSGGFAETDTHGSQQHIPLMYLTLPWGRDPDVEVLCVESVKDKDTTPPLETAYVYRKPARPPPKTGLEKRLVWKMDLLPVPQMALMYFITFLDRNSFGNGRIMGLQRDLHMMNQDYSSAAQLFFVGYLLFMLPGNIFLRWISPYFVFGCGIISFGAFLCGMSGAQSYGTVLAMRIMIRVAQAFVQGIGMYSALWYTRTEVATRGALYFSAATLSGAFSGLISYRIAQNLTEEKTGWEPWRWLLLIEGLMGVFIGILIIVLLPAFPDQMKKGKNWLFSKEEIQLAIQRSSGKSFALWSIYPDAFCKANLSTGASQRGIPGIPNFVGLKSALMDPKAWSFALIQGGASLPVTSIGIFLPSFIRGFGFSDIDAQLFSVIPYACAFVVLPTMCMISDQINRKAPFIILGFIAAAVEHLILLFVESTAVKIVGTCFICAGVYSSVVLDVTWLAINNGGFTKRGTTWALAEMVGQAFAIMGANVYDDRPRYVKGHSIALAFLLLAIVLVMVNWAWMRHGNKKRDRILAEYGERNEVHPDTNKSLEERFDYHINSRYTL</sequence>
<reference evidence="9 10" key="1">
    <citation type="submission" date="2015-01" db="EMBL/GenBank/DDBJ databases">
        <title>The Genome Sequence of Rhinocladiella mackenzie CBS 650.93.</title>
        <authorList>
            <consortium name="The Broad Institute Genomics Platform"/>
            <person name="Cuomo C."/>
            <person name="de Hoog S."/>
            <person name="Gorbushina A."/>
            <person name="Stielow B."/>
            <person name="Teixiera M."/>
            <person name="Abouelleil A."/>
            <person name="Chapman S.B."/>
            <person name="Priest M."/>
            <person name="Young S.K."/>
            <person name="Wortman J."/>
            <person name="Nusbaum C."/>
            <person name="Birren B."/>
        </authorList>
    </citation>
    <scope>NUCLEOTIDE SEQUENCE [LARGE SCALE GENOMIC DNA]</scope>
    <source>
        <strain evidence="9 10">CBS 650.93</strain>
    </source>
</reference>
<dbReference type="AlphaFoldDB" id="A0A0D2FFC6"/>
<evidence type="ECO:0000313" key="9">
    <source>
        <dbReference type="EMBL" id="KIX00717.1"/>
    </source>
</evidence>
<feature type="transmembrane region" description="Helical" evidence="6">
    <location>
        <begin position="1035"/>
        <end position="1053"/>
    </location>
</feature>
<evidence type="ECO:0000256" key="4">
    <source>
        <dbReference type="ARBA" id="ARBA00022989"/>
    </source>
</evidence>
<dbReference type="InterPro" id="IPR011701">
    <property type="entry name" value="MFS"/>
</dbReference>
<feature type="transmembrane region" description="Helical" evidence="6">
    <location>
        <begin position="693"/>
        <end position="712"/>
    </location>
</feature>
<evidence type="ECO:0000313" key="10">
    <source>
        <dbReference type="Proteomes" id="UP000053617"/>
    </source>
</evidence>
<keyword evidence="5 6" id="KW-0472">Membrane</keyword>
<feature type="transmembrane region" description="Helical" evidence="6">
    <location>
        <begin position="779"/>
        <end position="800"/>
    </location>
</feature>
<keyword evidence="2" id="KW-0813">Transport</keyword>
<evidence type="ECO:0000256" key="2">
    <source>
        <dbReference type="ARBA" id="ARBA00022448"/>
    </source>
</evidence>
<evidence type="ECO:0000256" key="1">
    <source>
        <dbReference type="ARBA" id="ARBA00004141"/>
    </source>
</evidence>
<gene>
    <name evidence="9" type="ORF">Z518_09782</name>
</gene>
<protein>
    <recommendedName>
        <fullName evidence="11">Major facilitator superfamily (MFS) profile domain-containing protein</fullName>
    </recommendedName>
</protein>
<feature type="transmembrane region" description="Helical" evidence="6">
    <location>
        <begin position="999"/>
        <end position="1023"/>
    </location>
</feature>
<dbReference type="GO" id="GO:0022857">
    <property type="term" value="F:transmembrane transporter activity"/>
    <property type="evidence" value="ECO:0007669"/>
    <property type="project" value="InterPro"/>
</dbReference>
<keyword evidence="4 6" id="KW-1133">Transmembrane helix</keyword>
<proteinExistence type="predicted"/>
<feature type="transmembrane region" description="Helical" evidence="6">
    <location>
        <begin position="909"/>
        <end position="934"/>
    </location>
</feature>
<comment type="subcellular location">
    <subcellularLocation>
        <location evidence="1">Membrane</location>
        <topology evidence="1">Multi-pass membrane protein</topology>
    </subcellularLocation>
</comment>
<dbReference type="VEuPathDB" id="FungiDB:Z518_09782"/>
<accession>A0A0D2FFC6</accession>
<dbReference type="OrthoDB" id="5863171at2759"/>
<dbReference type="PANTHER" id="PTHR43791:SF36">
    <property type="entry name" value="TRANSPORTER, PUTATIVE (AFU_ORTHOLOGUE AFUA_6G08340)-RELATED"/>
    <property type="match status" value="1"/>
</dbReference>
<evidence type="ECO:0000256" key="5">
    <source>
        <dbReference type="ARBA" id="ARBA00023136"/>
    </source>
</evidence>
<feature type="domain" description="Acyclic terpene utilisation N-terminal" evidence="7">
    <location>
        <begin position="66"/>
        <end position="402"/>
    </location>
</feature>
<dbReference type="SUPFAM" id="SSF103473">
    <property type="entry name" value="MFS general substrate transporter"/>
    <property type="match status" value="1"/>
</dbReference>
<feature type="transmembrane region" description="Helical" evidence="6">
    <location>
        <begin position="946"/>
        <end position="966"/>
    </location>
</feature>
<keyword evidence="3 6" id="KW-0812">Transmembrane</keyword>
<evidence type="ECO:0008006" key="11">
    <source>
        <dbReference type="Google" id="ProtNLM"/>
    </source>
</evidence>
<evidence type="ECO:0000259" key="8">
    <source>
        <dbReference type="Pfam" id="PF14330"/>
    </source>
</evidence>
<dbReference type="GeneID" id="25297853"/>
<dbReference type="InterPro" id="IPR036259">
    <property type="entry name" value="MFS_trans_sf"/>
</dbReference>
<feature type="transmembrane region" description="Helical" evidence="6">
    <location>
        <begin position="973"/>
        <end position="993"/>
    </location>
</feature>
<dbReference type="EMBL" id="KN847482">
    <property type="protein sequence ID" value="KIX00717.1"/>
    <property type="molecule type" value="Genomic_DNA"/>
</dbReference>
<dbReference type="RefSeq" id="XP_013267853.1">
    <property type="nucleotide sequence ID" value="XM_013412399.1"/>
</dbReference>
<feature type="transmembrane region" description="Helical" evidence="6">
    <location>
        <begin position="1065"/>
        <end position="1083"/>
    </location>
</feature>
<dbReference type="Pfam" id="PF07690">
    <property type="entry name" value="MFS_1"/>
    <property type="match status" value="1"/>
</dbReference>
<dbReference type="Pfam" id="PF07287">
    <property type="entry name" value="AtuA"/>
    <property type="match status" value="1"/>
</dbReference>
<dbReference type="HOGENOM" id="CLU_279672_0_0_1"/>
<dbReference type="Gene3D" id="1.20.1250.20">
    <property type="entry name" value="MFS general substrate transporter like domains"/>
    <property type="match status" value="2"/>
</dbReference>
<keyword evidence="10" id="KW-1185">Reference proteome</keyword>
<feature type="transmembrane region" description="Helical" evidence="6">
    <location>
        <begin position="815"/>
        <end position="838"/>
    </location>
</feature>
<dbReference type="InterPro" id="IPR010839">
    <property type="entry name" value="AtuA_N"/>
</dbReference>
<feature type="transmembrane region" description="Helical" evidence="6">
    <location>
        <begin position="749"/>
        <end position="767"/>
    </location>
</feature>